<dbReference type="Pfam" id="PF26410">
    <property type="entry name" value="GH5_mannosidase"/>
    <property type="match status" value="1"/>
</dbReference>
<feature type="domain" description="Glycoside hydrolase family 5" evidence="9">
    <location>
        <begin position="59"/>
        <end position="136"/>
    </location>
</feature>
<evidence type="ECO:0000313" key="10">
    <source>
        <dbReference type="EMBL" id="KAJ3169070.1"/>
    </source>
</evidence>
<accession>A0AAD5XJA7</accession>
<evidence type="ECO:0000256" key="4">
    <source>
        <dbReference type="ARBA" id="ARBA00012706"/>
    </source>
</evidence>
<dbReference type="InterPro" id="IPR017853">
    <property type="entry name" value="GH"/>
</dbReference>
<gene>
    <name evidence="10" type="ORF">HDU87_000855</name>
</gene>
<comment type="catalytic activity">
    <reaction evidence="1">
        <text>Random hydrolysis of (1-&gt;4)-beta-D-mannosidic linkages in mannans, galactomannans and glucomannans.</text>
        <dbReference type="EC" id="3.2.1.78"/>
    </reaction>
</comment>
<keyword evidence="11" id="KW-1185">Reference proteome</keyword>
<proteinExistence type="inferred from homology"/>
<dbReference type="Gene3D" id="3.20.20.80">
    <property type="entry name" value="Glycosidases"/>
    <property type="match status" value="1"/>
</dbReference>
<evidence type="ECO:0000256" key="6">
    <source>
        <dbReference type="ARBA" id="ARBA00022729"/>
    </source>
</evidence>
<dbReference type="InterPro" id="IPR045053">
    <property type="entry name" value="MAN-like"/>
</dbReference>
<dbReference type="GO" id="GO:0016985">
    <property type="term" value="F:mannan endo-1,4-beta-mannosidase activity"/>
    <property type="evidence" value="ECO:0007669"/>
    <property type="project" value="UniProtKB-EC"/>
</dbReference>
<name>A0AAD5XJA7_9FUNG</name>
<dbReference type="AlphaFoldDB" id="A0AAD5XJA7"/>
<evidence type="ECO:0000256" key="3">
    <source>
        <dbReference type="ARBA" id="ARBA00005641"/>
    </source>
</evidence>
<dbReference type="EC" id="3.2.1.78" evidence="4"/>
<organism evidence="10 11">
    <name type="scientific">Geranomyces variabilis</name>
    <dbReference type="NCBI Taxonomy" id="109894"/>
    <lineage>
        <taxon>Eukaryota</taxon>
        <taxon>Fungi</taxon>
        <taxon>Fungi incertae sedis</taxon>
        <taxon>Chytridiomycota</taxon>
        <taxon>Chytridiomycota incertae sedis</taxon>
        <taxon>Chytridiomycetes</taxon>
        <taxon>Spizellomycetales</taxon>
        <taxon>Powellomycetaceae</taxon>
        <taxon>Geranomyces</taxon>
    </lineage>
</organism>
<comment type="caution">
    <text evidence="10">The sequence shown here is derived from an EMBL/GenBank/DDBJ whole genome shotgun (WGS) entry which is preliminary data.</text>
</comment>
<keyword evidence="7" id="KW-0378">Hydrolase</keyword>
<evidence type="ECO:0000256" key="2">
    <source>
        <dbReference type="ARBA" id="ARBA00004613"/>
    </source>
</evidence>
<dbReference type="SUPFAM" id="SSF51445">
    <property type="entry name" value="(Trans)glycosidases"/>
    <property type="match status" value="1"/>
</dbReference>
<dbReference type="InterPro" id="IPR001547">
    <property type="entry name" value="Glyco_hydro_5"/>
</dbReference>
<dbReference type="PANTHER" id="PTHR31451">
    <property type="match status" value="1"/>
</dbReference>
<dbReference type="GO" id="GO:0005576">
    <property type="term" value="C:extracellular region"/>
    <property type="evidence" value="ECO:0007669"/>
    <property type="project" value="UniProtKB-SubCell"/>
</dbReference>
<dbReference type="PANTHER" id="PTHR31451:SF39">
    <property type="entry name" value="MANNAN ENDO-1,4-BETA-MANNOSIDASE 1"/>
    <property type="match status" value="1"/>
</dbReference>
<evidence type="ECO:0000256" key="8">
    <source>
        <dbReference type="ARBA" id="ARBA00023295"/>
    </source>
</evidence>
<evidence type="ECO:0000256" key="5">
    <source>
        <dbReference type="ARBA" id="ARBA00022525"/>
    </source>
</evidence>
<keyword evidence="8" id="KW-0326">Glycosidase</keyword>
<reference evidence="10" key="1">
    <citation type="submission" date="2020-05" db="EMBL/GenBank/DDBJ databases">
        <title>Phylogenomic resolution of chytrid fungi.</title>
        <authorList>
            <person name="Stajich J.E."/>
            <person name="Amses K."/>
            <person name="Simmons R."/>
            <person name="Seto K."/>
            <person name="Myers J."/>
            <person name="Bonds A."/>
            <person name="Quandt C.A."/>
            <person name="Barry K."/>
            <person name="Liu P."/>
            <person name="Grigoriev I."/>
            <person name="Longcore J.E."/>
            <person name="James T.Y."/>
        </authorList>
    </citation>
    <scope>NUCLEOTIDE SEQUENCE</scope>
    <source>
        <strain evidence="10">JEL0379</strain>
    </source>
</reference>
<sequence>MFQNEGLRTYNETLFQVMDSALAIARDSGVRVIIPLIDWWTWRGGIEEMARFRGKSRWEFFTDPDIRSDFKDLIQRIILRTNTITGRMYKDDEYVIAWELGNELGGWFGMPLPEWVLEMSAYIKSIDPNHLVLDGAFAITQQLGALEGGLNNQFFRPLDTKLDVYAKSGVLASPNVDMFRDHYYVSNDDGDFSRRAQSAVAQLNPAGKAFAVTEFGFQSSTVFADLLNTISNDVRMTGALLWSLRSHGYSGGYYTHLEKDSWLSYRLPGYTVEEGSPADEISSDGLIRQFAWKIQGLDPAQQLLPRPQRPVLLPLSTASNIRWQGSAMASKYALARASVNGTADAAPANLQWNILSTTISDALPLPFYKDTTAQCGMMHYFSMAAQSDGGWSEWAAAQRLVEACPAAGWEDGVAIPWEH</sequence>
<dbReference type="Proteomes" id="UP001212152">
    <property type="component" value="Unassembled WGS sequence"/>
</dbReference>
<protein>
    <recommendedName>
        <fullName evidence="4">mannan endo-1,4-beta-mannosidase</fullName>
        <ecNumber evidence="4">3.2.1.78</ecNumber>
    </recommendedName>
</protein>
<evidence type="ECO:0000256" key="7">
    <source>
        <dbReference type="ARBA" id="ARBA00022801"/>
    </source>
</evidence>
<evidence type="ECO:0000313" key="11">
    <source>
        <dbReference type="Proteomes" id="UP001212152"/>
    </source>
</evidence>
<evidence type="ECO:0000256" key="1">
    <source>
        <dbReference type="ARBA" id="ARBA00001678"/>
    </source>
</evidence>
<comment type="similarity">
    <text evidence="3">Belongs to the glycosyl hydrolase 5 (cellulase A) family.</text>
</comment>
<comment type="subcellular location">
    <subcellularLocation>
        <location evidence="2">Secreted</location>
    </subcellularLocation>
</comment>
<dbReference type="EMBL" id="JADGJQ010000111">
    <property type="protein sequence ID" value="KAJ3169070.1"/>
    <property type="molecule type" value="Genomic_DNA"/>
</dbReference>
<keyword evidence="5" id="KW-0964">Secreted</keyword>
<evidence type="ECO:0000259" key="9">
    <source>
        <dbReference type="Pfam" id="PF26410"/>
    </source>
</evidence>
<keyword evidence="6" id="KW-0732">Signal</keyword>